<sequence>TSASENFDSVVVDYVDHREGGYSPKIEIDPVLGVARPNRDDETELDFASKHGVRRSEKDRFLRSNYALNGIVGNQNQRSKNG</sequence>
<evidence type="ECO:0000313" key="1">
    <source>
        <dbReference type="EMBL" id="PNX66712.1"/>
    </source>
</evidence>
<gene>
    <name evidence="1" type="ORF">L195_g063180</name>
</gene>
<reference evidence="1 2" key="1">
    <citation type="journal article" date="2014" name="Am. J. Bot.">
        <title>Genome assembly and annotation for red clover (Trifolium pratense; Fabaceae).</title>
        <authorList>
            <person name="Istvanek J."/>
            <person name="Jaros M."/>
            <person name="Krenek A."/>
            <person name="Repkova J."/>
        </authorList>
    </citation>
    <scope>NUCLEOTIDE SEQUENCE [LARGE SCALE GENOMIC DNA]</scope>
    <source>
        <strain evidence="2">cv. Tatra</strain>
        <tissue evidence="1">Young leaves</tissue>
    </source>
</reference>
<feature type="non-terminal residue" evidence="1">
    <location>
        <position position="1"/>
    </location>
</feature>
<proteinExistence type="predicted"/>
<dbReference type="EMBL" id="ASHM01197776">
    <property type="protein sequence ID" value="PNX66712.1"/>
    <property type="molecule type" value="Genomic_DNA"/>
</dbReference>
<dbReference type="Proteomes" id="UP000236291">
    <property type="component" value="Unassembled WGS sequence"/>
</dbReference>
<comment type="caution">
    <text evidence="1">The sequence shown here is derived from an EMBL/GenBank/DDBJ whole genome shotgun (WGS) entry which is preliminary data.</text>
</comment>
<evidence type="ECO:0000313" key="2">
    <source>
        <dbReference type="Proteomes" id="UP000236291"/>
    </source>
</evidence>
<accession>A0A2K3KKB8</accession>
<reference evidence="1 2" key="2">
    <citation type="journal article" date="2017" name="Front. Plant Sci.">
        <title>Gene Classification and Mining of Molecular Markers Useful in Red Clover (Trifolium pratense) Breeding.</title>
        <authorList>
            <person name="Istvanek J."/>
            <person name="Dluhosova J."/>
            <person name="Dluhos P."/>
            <person name="Patkova L."/>
            <person name="Nedelnik J."/>
            <person name="Repkova J."/>
        </authorList>
    </citation>
    <scope>NUCLEOTIDE SEQUENCE [LARGE SCALE GENOMIC DNA]</scope>
    <source>
        <strain evidence="2">cv. Tatra</strain>
        <tissue evidence="1">Young leaves</tissue>
    </source>
</reference>
<name>A0A2K3KKB8_TRIPR</name>
<dbReference type="AlphaFoldDB" id="A0A2K3KKB8"/>
<organism evidence="1 2">
    <name type="scientific">Trifolium pratense</name>
    <name type="common">Red clover</name>
    <dbReference type="NCBI Taxonomy" id="57577"/>
    <lineage>
        <taxon>Eukaryota</taxon>
        <taxon>Viridiplantae</taxon>
        <taxon>Streptophyta</taxon>
        <taxon>Embryophyta</taxon>
        <taxon>Tracheophyta</taxon>
        <taxon>Spermatophyta</taxon>
        <taxon>Magnoliopsida</taxon>
        <taxon>eudicotyledons</taxon>
        <taxon>Gunneridae</taxon>
        <taxon>Pentapetalae</taxon>
        <taxon>rosids</taxon>
        <taxon>fabids</taxon>
        <taxon>Fabales</taxon>
        <taxon>Fabaceae</taxon>
        <taxon>Papilionoideae</taxon>
        <taxon>50 kb inversion clade</taxon>
        <taxon>NPAAA clade</taxon>
        <taxon>Hologalegina</taxon>
        <taxon>IRL clade</taxon>
        <taxon>Trifolieae</taxon>
        <taxon>Trifolium</taxon>
    </lineage>
</organism>
<protein>
    <submittedName>
        <fullName evidence="1">Nucleobase-ascorbate transporter-like protein</fullName>
    </submittedName>
</protein>
<feature type="non-terminal residue" evidence="1">
    <location>
        <position position="82"/>
    </location>
</feature>